<dbReference type="AlphaFoldDB" id="A0A4Z0ZHK3"/>
<proteinExistence type="predicted"/>
<sequence length="326" mass="36522">MSEPTPSTAQHNSMIRCCEAETAFSNTVHQLKSGQIHGAFHSLDRLFNSMTGNELYVHPKHLTGLWRLCDGLYNVCTWINDSKFRLLRELLCFQGQNAAASFKKSASPGSNLVVSIMRSVARMSRDNPNVMKQTFRNAYRAAAESLEQKLEPRARQQTALREVEAASGCEADITICLLHNIVFFLFYCVNDYAQARKTLTTLLERTSRRVATKASPTAYNFHIQRAHAFGSLLQGLFTLQDDSNLSRCEMIIGAAIDWLKYCEGTDASIHATMLEMDLLILTNAWKEGKDLLGLTLAFANPRSAEHNVTKPYEVRLNTARAPARAI</sequence>
<accession>A0A4Z0ZHK3</accession>
<gene>
    <name evidence="1" type="ORF">E0Z10_g386</name>
</gene>
<organism evidence="1 2">
    <name type="scientific">Xylaria hypoxylon</name>
    <dbReference type="NCBI Taxonomy" id="37992"/>
    <lineage>
        <taxon>Eukaryota</taxon>
        <taxon>Fungi</taxon>
        <taxon>Dikarya</taxon>
        <taxon>Ascomycota</taxon>
        <taxon>Pezizomycotina</taxon>
        <taxon>Sordariomycetes</taxon>
        <taxon>Xylariomycetidae</taxon>
        <taxon>Xylariales</taxon>
        <taxon>Xylariaceae</taxon>
        <taxon>Xylaria</taxon>
    </lineage>
</organism>
<dbReference type="Proteomes" id="UP000297716">
    <property type="component" value="Unassembled WGS sequence"/>
</dbReference>
<protein>
    <submittedName>
        <fullName evidence="1">Uncharacterized protein</fullName>
    </submittedName>
</protein>
<reference evidence="1 2" key="1">
    <citation type="submission" date="2019-03" db="EMBL/GenBank/DDBJ databases">
        <title>Draft genome sequence of Xylaria hypoxylon DSM 108379, a ubiquitous saprotrophic-parasitic fungi on hardwood.</title>
        <authorList>
            <person name="Buettner E."/>
            <person name="Leonhardt S."/>
            <person name="Gebauer A.M."/>
            <person name="Liers C."/>
            <person name="Hofrichter M."/>
            <person name="Kellner H."/>
        </authorList>
    </citation>
    <scope>NUCLEOTIDE SEQUENCE [LARGE SCALE GENOMIC DNA]</scope>
    <source>
        <strain evidence="1 2">DSM 108379</strain>
    </source>
</reference>
<dbReference type="STRING" id="37992.A0A4Z0ZHK3"/>
<keyword evidence="2" id="KW-1185">Reference proteome</keyword>
<comment type="caution">
    <text evidence="1">The sequence shown here is derived from an EMBL/GenBank/DDBJ whole genome shotgun (WGS) entry which is preliminary data.</text>
</comment>
<dbReference type="EMBL" id="SKBN01000003">
    <property type="protein sequence ID" value="TGJ88442.1"/>
    <property type="molecule type" value="Genomic_DNA"/>
</dbReference>
<evidence type="ECO:0000313" key="2">
    <source>
        <dbReference type="Proteomes" id="UP000297716"/>
    </source>
</evidence>
<dbReference type="OrthoDB" id="4754960at2759"/>
<evidence type="ECO:0000313" key="1">
    <source>
        <dbReference type="EMBL" id="TGJ88442.1"/>
    </source>
</evidence>
<name>A0A4Z0ZHK3_9PEZI</name>